<dbReference type="Pfam" id="PF00069">
    <property type="entry name" value="Pkinase"/>
    <property type="match status" value="1"/>
</dbReference>
<organism evidence="7 8">
    <name type="scientific">Smittium simulii</name>
    <dbReference type="NCBI Taxonomy" id="133385"/>
    <lineage>
        <taxon>Eukaryota</taxon>
        <taxon>Fungi</taxon>
        <taxon>Fungi incertae sedis</taxon>
        <taxon>Zoopagomycota</taxon>
        <taxon>Kickxellomycotina</taxon>
        <taxon>Harpellomycetes</taxon>
        <taxon>Harpellales</taxon>
        <taxon>Legeriomycetaceae</taxon>
        <taxon>Smittium</taxon>
    </lineage>
</organism>
<dbReference type="Proteomes" id="UP000245383">
    <property type="component" value="Unassembled WGS sequence"/>
</dbReference>
<keyword evidence="8" id="KW-1185">Reference proteome</keyword>
<reference evidence="7 8" key="1">
    <citation type="journal article" date="2018" name="MBio">
        <title>Comparative Genomics Reveals the Core Gene Toolbox for the Fungus-Insect Symbiosis.</title>
        <authorList>
            <person name="Wang Y."/>
            <person name="Stata M."/>
            <person name="Wang W."/>
            <person name="Stajich J.E."/>
            <person name="White M.M."/>
            <person name="Moncalvo J.M."/>
        </authorList>
    </citation>
    <scope>NUCLEOTIDE SEQUENCE [LARGE SCALE GENOMIC DNA]</scope>
    <source>
        <strain evidence="7 8">SWE-8-4</strain>
    </source>
</reference>
<proteinExistence type="predicted"/>
<keyword evidence="4" id="KW-0418">Kinase</keyword>
<dbReference type="GO" id="GO:0000407">
    <property type="term" value="C:phagophore assembly site"/>
    <property type="evidence" value="ECO:0007669"/>
    <property type="project" value="TreeGrafter"/>
</dbReference>
<dbReference type="GO" id="GO:0016020">
    <property type="term" value="C:membrane"/>
    <property type="evidence" value="ECO:0007669"/>
    <property type="project" value="TreeGrafter"/>
</dbReference>
<evidence type="ECO:0000313" key="7">
    <source>
        <dbReference type="EMBL" id="PVU96648.1"/>
    </source>
</evidence>
<dbReference type="EMBL" id="MBFR01000027">
    <property type="protein sequence ID" value="PVU96648.1"/>
    <property type="molecule type" value="Genomic_DNA"/>
</dbReference>
<dbReference type="EC" id="2.7.11.1" evidence="1"/>
<dbReference type="AlphaFoldDB" id="A0A2T9YWE3"/>
<dbReference type="GO" id="GO:0005829">
    <property type="term" value="C:cytosol"/>
    <property type="evidence" value="ECO:0007669"/>
    <property type="project" value="TreeGrafter"/>
</dbReference>
<evidence type="ECO:0000259" key="6">
    <source>
        <dbReference type="PROSITE" id="PS50011"/>
    </source>
</evidence>
<dbReference type="GO" id="GO:0005524">
    <property type="term" value="F:ATP binding"/>
    <property type="evidence" value="ECO:0007669"/>
    <property type="project" value="UniProtKB-KW"/>
</dbReference>
<dbReference type="InterPro" id="IPR011009">
    <property type="entry name" value="Kinase-like_dom_sf"/>
</dbReference>
<dbReference type="PANTHER" id="PTHR24348">
    <property type="entry name" value="SERINE/THREONINE-PROTEIN KINASE UNC-51-RELATED"/>
    <property type="match status" value="1"/>
</dbReference>
<dbReference type="InterPro" id="IPR000719">
    <property type="entry name" value="Prot_kinase_dom"/>
</dbReference>
<dbReference type="InterPro" id="IPR008271">
    <property type="entry name" value="Ser/Thr_kinase_AS"/>
</dbReference>
<dbReference type="CDD" id="cd00180">
    <property type="entry name" value="PKc"/>
    <property type="match status" value="1"/>
</dbReference>
<dbReference type="PANTHER" id="PTHR24348:SF22">
    <property type="entry name" value="NON-SPECIFIC SERINE_THREONINE PROTEIN KINASE"/>
    <property type="match status" value="1"/>
</dbReference>
<evidence type="ECO:0000256" key="1">
    <source>
        <dbReference type="ARBA" id="ARBA00012513"/>
    </source>
</evidence>
<dbReference type="SUPFAM" id="SSF56112">
    <property type="entry name" value="Protein kinase-like (PK-like)"/>
    <property type="match status" value="1"/>
</dbReference>
<dbReference type="SMART" id="SM00220">
    <property type="entry name" value="S_TKc"/>
    <property type="match status" value="1"/>
</dbReference>
<comment type="caution">
    <text evidence="7">The sequence shown here is derived from an EMBL/GenBank/DDBJ whole genome shotgun (WGS) entry which is preliminary data.</text>
</comment>
<dbReference type="GO" id="GO:0000045">
    <property type="term" value="P:autophagosome assembly"/>
    <property type="evidence" value="ECO:0007669"/>
    <property type="project" value="TreeGrafter"/>
</dbReference>
<sequence length="544" mass="61090">MNYEQNCLFDSNGQFTVETVNSNYINKLLDQTVTEDPMEMSAVAKSLSRGSEKSFDTTSYTLLGDTTDTVAPSCYIKQEGTPTTKYKVSVIFDQANLLGEGRISKVYKGRIYPADIQDSSLSNYLDSNYTECAVKLINAGDEDAFELGITEAAVLEYISTHLNSTQKAGFVQYYGIAHTQDASLLSTDKSQNDPQFLSLESGPTVINRAYNKKFAFWAIVLKIYSKGDAWDFMKTNKNEMGLALFNEWTKDIGAAVSQLHSLGIIHNDIKPHNIMVINTLVSFDRKAYLSDFSAVQISKSNVSIFEKLYGFSILDFYTYGDFAATVSYSAPELLNSTFDPFTLLSENNELTRFGGSDIYSLGVTLYVLFFSGRDPFYSVKNNIELAILAKKGAFWGWEHNNLTKNMVASDNFAYSDDYYNIPKHNSINISHISPEFKLIQSLVNKNSDSRNDNSTTYQTSTSPKFDLRSKSLNYGSAASKKLKFLDSTNPKNFNQNHNSNDKSSLMFFLNGDVIPTDIYFIVKRCLNKDHINRLTASEIHQILS</sequence>
<name>A0A2T9YWE3_9FUNG</name>
<evidence type="ECO:0000256" key="5">
    <source>
        <dbReference type="ARBA" id="ARBA00022840"/>
    </source>
</evidence>
<dbReference type="GO" id="GO:0004674">
    <property type="term" value="F:protein serine/threonine kinase activity"/>
    <property type="evidence" value="ECO:0007669"/>
    <property type="project" value="UniProtKB-EC"/>
</dbReference>
<dbReference type="GO" id="GO:0005776">
    <property type="term" value="C:autophagosome"/>
    <property type="evidence" value="ECO:0007669"/>
    <property type="project" value="TreeGrafter"/>
</dbReference>
<dbReference type="OrthoDB" id="4062651at2759"/>
<gene>
    <name evidence="7" type="ORF">BB561_001046</name>
</gene>
<dbReference type="PROSITE" id="PS50011">
    <property type="entry name" value="PROTEIN_KINASE_DOM"/>
    <property type="match status" value="1"/>
</dbReference>
<evidence type="ECO:0000313" key="8">
    <source>
        <dbReference type="Proteomes" id="UP000245383"/>
    </source>
</evidence>
<keyword evidence="2" id="KW-0808">Transferase</keyword>
<dbReference type="InterPro" id="IPR045269">
    <property type="entry name" value="Atg1-like"/>
</dbReference>
<evidence type="ECO:0000256" key="2">
    <source>
        <dbReference type="ARBA" id="ARBA00022679"/>
    </source>
</evidence>
<keyword evidence="5" id="KW-0067">ATP-binding</keyword>
<dbReference type="GO" id="GO:0010506">
    <property type="term" value="P:regulation of autophagy"/>
    <property type="evidence" value="ECO:0007669"/>
    <property type="project" value="InterPro"/>
</dbReference>
<evidence type="ECO:0000256" key="3">
    <source>
        <dbReference type="ARBA" id="ARBA00022741"/>
    </source>
</evidence>
<dbReference type="Gene3D" id="1.10.510.10">
    <property type="entry name" value="Transferase(Phosphotransferase) domain 1"/>
    <property type="match status" value="1"/>
</dbReference>
<protein>
    <recommendedName>
        <fullName evidence="1">non-specific serine/threonine protein kinase</fullName>
        <ecNumber evidence="1">2.7.11.1</ecNumber>
    </recommendedName>
</protein>
<dbReference type="PROSITE" id="PS00108">
    <property type="entry name" value="PROTEIN_KINASE_ST"/>
    <property type="match status" value="1"/>
</dbReference>
<evidence type="ECO:0000256" key="4">
    <source>
        <dbReference type="ARBA" id="ARBA00022777"/>
    </source>
</evidence>
<keyword evidence="3" id="KW-0547">Nucleotide-binding</keyword>
<feature type="domain" description="Protein kinase" evidence="6">
    <location>
        <begin position="92"/>
        <end position="543"/>
    </location>
</feature>
<accession>A0A2T9YWE3</accession>